<dbReference type="Proteomes" id="UP000501926">
    <property type="component" value="Chromosome"/>
</dbReference>
<evidence type="ECO:0000313" key="4">
    <source>
        <dbReference type="EMBL" id="SOH05485.1"/>
    </source>
</evidence>
<feature type="transmembrane region" description="Helical" evidence="1">
    <location>
        <begin position="6"/>
        <end position="25"/>
    </location>
</feature>
<protein>
    <submittedName>
        <fullName evidence="2">Uncharacterized protein</fullName>
    </submittedName>
</protein>
<reference evidence="5" key="4">
    <citation type="submission" date="2017-10" db="EMBL/GenBank/DDBJ databases">
        <authorList>
            <person name="Frank J."/>
        </authorList>
    </citation>
    <scope>NUCLEOTIDE SEQUENCE [LARGE SCALE GENOMIC DNA]</scope>
</reference>
<dbReference type="EMBL" id="LT934425">
    <property type="protein sequence ID" value="SOH05485.1"/>
    <property type="molecule type" value="Genomic_DNA"/>
</dbReference>
<name>Q1Q7F1_KUEST</name>
<dbReference type="OrthoDB" id="278301at2"/>
<sequence>MNKNAFFVLSAIAFLIITIVFYLTIDSLRIHKTPIRNNHLEFQRLLHGVGIGATTKPAWCFINFDPRIDPRCTCIEWPIPGGYCYCPDHTGTVSFISDMIEMGVAVEILK</sequence>
<dbReference type="EMBL" id="CP049055">
    <property type="protein sequence ID" value="QII13503.1"/>
    <property type="molecule type" value="Genomic_DNA"/>
</dbReference>
<proteinExistence type="predicted"/>
<keyword evidence="1" id="KW-0812">Transmembrane</keyword>
<evidence type="ECO:0000256" key="1">
    <source>
        <dbReference type="SAM" id="Phobius"/>
    </source>
</evidence>
<evidence type="ECO:0000313" key="2">
    <source>
        <dbReference type="EMBL" id="CAJ70746.1"/>
    </source>
</evidence>
<evidence type="ECO:0000313" key="6">
    <source>
        <dbReference type="Proteomes" id="UP000501926"/>
    </source>
</evidence>
<evidence type="ECO:0000313" key="3">
    <source>
        <dbReference type="EMBL" id="QII13503.1"/>
    </source>
</evidence>
<organism evidence="2">
    <name type="scientific">Kuenenia stuttgartiensis</name>
    <dbReference type="NCBI Taxonomy" id="174633"/>
    <lineage>
        <taxon>Bacteria</taxon>
        <taxon>Pseudomonadati</taxon>
        <taxon>Planctomycetota</taxon>
        <taxon>Candidatus Brocadiia</taxon>
        <taxon>Candidatus Brocadiales</taxon>
        <taxon>Candidatus Brocadiaceae</taxon>
        <taxon>Candidatus Kuenenia</taxon>
    </lineage>
</organism>
<dbReference type="Proteomes" id="UP000221734">
    <property type="component" value="Chromosome Kuenenia_stuttgartiensis_MBR1"/>
</dbReference>
<reference evidence="2" key="2">
    <citation type="submission" date="2006-01" db="EMBL/GenBank/DDBJ databases">
        <authorList>
            <person name="Genoscope"/>
        </authorList>
    </citation>
    <scope>NUCLEOTIDE SEQUENCE</scope>
</reference>
<keyword evidence="1" id="KW-0472">Membrane</keyword>
<keyword evidence="1" id="KW-1133">Transmembrane helix</keyword>
<gene>
    <name evidence="3" type="ORF">KsCSTR_41240</name>
    <name evidence="4" type="ORF">KSMBR1_3006</name>
    <name evidence="2" type="ORF">kusta0001</name>
</gene>
<dbReference type="AlphaFoldDB" id="Q1Q7F1"/>
<dbReference type="RefSeq" id="WP_099326063.1">
    <property type="nucleotide sequence ID" value="NZ_CP049055.1"/>
</dbReference>
<accession>Q1Q7F1</accession>
<reference evidence="3 6" key="5">
    <citation type="submission" date="2020-02" db="EMBL/GenBank/DDBJ databases">
        <title>Newly sequenced genome of strain CSTR1 showed variability in Candidatus Kuenenia stuttgartiensis genomes.</title>
        <authorList>
            <person name="Ding C."/>
            <person name="Adrian L."/>
        </authorList>
    </citation>
    <scope>NUCLEOTIDE SEQUENCE [LARGE SCALE GENOMIC DNA]</scope>
    <source>
        <strain evidence="3 6">CSTR1</strain>
    </source>
</reference>
<dbReference type="EMBL" id="CT030148">
    <property type="protein sequence ID" value="CAJ70746.1"/>
    <property type="molecule type" value="Genomic_DNA"/>
</dbReference>
<dbReference type="KEGG" id="kst:KSMBR1_3006"/>
<keyword evidence="5" id="KW-1185">Reference proteome</keyword>
<reference evidence="2" key="1">
    <citation type="journal article" date="2006" name="Nature">
        <title>Deciphering the evolution and metabolism of an anammox bacterium from a community genome.</title>
        <authorList>
            <person name="Strous M."/>
            <person name="Pelletier E."/>
            <person name="Mangenot S."/>
            <person name="Rattei T."/>
            <person name="Lehner A."/>
            <person name="Taylor M.W."/>
            <person name="Horn M."/>
            <person name="Daims H."/>
            <person name="Bartol-Mavel D."/>
            <person name="Wincker P."/>
            <person name="Barbe V."/>
            <person name="Fonknechten N."/>
            <person name="Vallenet D."/>
            <person name="Segurens B."/>
            <person name="Schenowitz-Truong C."/>
            <person name="Medigue C."/>
            <person name="Collingro A."/>
            <person name="Snel B."/>
            <person name="Dutilh B.E."/>
            <person name="OpDenCamp H.J.M."/>
            <person name="vanDerDrift C."/>
            <person name="Cirpus I."/>
            <person name="vanDePas-Schoonen K.T."/>
            <person name="Harhangi H.R."/>
            <person name="vanNiftrik L."/>
            <person name="Schmid M."/>
            <person name="Keltjens J."/>
            <person name="vanDeVossenberg J."/>
            <person name="Kartal B."/>
            <person name="Meier H."/>
            <person name="Frishman D."/>
            <person name="Huynen M.A."/>
            <person name="Mewes H."/>
            <person name="Weissenbach J."/>
            <person name="Jetten M.S.M."/>
            <person name="Wagner M."/>
            <person name="LePaslier D."/>
        </authorList>
    </citation>
    <scope>NUCLEOTIDE SEQUENCE</scope>
</reference>
<evidence type="ECO:0000313" key="5">
    <source>
        <dbReference type="Proteomes" id="UP000221734"/>
    </source>
</evidence>
<reference evidence="4" key="3">
    <citation type="submission" date="2017-10" db="EMBL/GenBank/DDBJ databases">
        <authorList>
            <person name="Banno H."/>
            <person name="Chua N.-H."/>
        </authorList>
    </citation>
    <scope>NUCLEOTIDE SEQUENCE [LARGE SCALE GENOMIC DNA]</scope>
    <source>
        <strain evidence="4">Kuenenia_mbr1_ru-nijmegen</strain>
    </source>
</reference>